<dbReference type="KEGG" id="bbes:BESB_062150"/>
<dbReference type="OrthoDB" id="328878at2759"/>
<keyword evidence="3" id="KW-1185">Reference proteome</keyword>
<feature type="region of interest" description="Disordered" evidence="1">
    <location>
        <begin position="1"/>
        <end position="36"/>
    </location>
</feature>
<dbReference type="Proteomes" id="UP000224006">
    <property type="component" value="Chromosome V"/>
</dbReference>
<proteinExistence type="predicted"/>
<evidence type="ECO:0000313" key="3">
    <source>
        <dbReference type="Proteomes" id="UP000224006"/>
    </source>
</evidence>
<evidence type="ECO:0008006" key="4">
    <source>
        <dbReference type="Google" id="ProtNLM"/>
    </source>
</evidence>
<comment type="caution">
    <text evidence="2">The sequence shown here is derived from an EMBL/GenBank/DDBJ whole genome shotgun (WGS) entry which is preliminary data.</text>
</comment>
<name>A0A2A9MA30_BESBE</name>
<dbReference type="AlphaFoldDB" id="A0A2A9MA30"/>
<protein>
    <recommendedName>
        <fullName evidence="4">F-box domain-containing protein</fullName>
    </recommendedName>
</protein>
<reference evidence="2 3" key="1">
    <citation type="submission" date="2017-09" db="EMBL/GenBank/DDBJ databases">
        <title>Genome sequencing of Besnoitia besnoiti strain Bb-Ger1.</title>
        <authorList>
            <person name="Schares G."/>
            <person name="Venepally P."/>
            <person name="Lorenzi H.A."/>
        </authorList>
    </citation>
    <scope>NUCLEOTIDE SEQUENCE [LARGE SCALE GENOMIC DNA]</scope>
    <source>
        <strain evidence="2 3">Bb-Ger1</strain>
    </source>
</reference>
<feature type="compositionally biased region" description="Polar residues" evidence="1">
    <location>
        <begin position="143"/>
        <end position="162"/>
    </location>
</feature>
<evidence type="ECO:0000313" key="2">
    <source>
        <dbReference type="EMBL" id="PFH35328.1"/>
    </source>
</evidence>
<dbReference type="EMBL" id="NWUJ01000005">
    <property type="protein sequence ID" value="PFH35328.1"/>
    <property type="molecule type" value="Genomic_DNA"/>
</dbReference>
<sequence length="734" mass="79812">MGQHQSAGCLPFLGSRSRGGNPHSSHNDQVGSRRRRSGLQTGCALTIGRQHDSLFSCISTEFFYSVTSCLFLDELPRLCQVCKRFKELVRDGACVEYSRGLRLTDRLVQYAHAVNLERRDLLTEAGGTGRAVSSINYGGSTGALKTSEASQGTRRAGSTGSGAANLAAGGEVAEAIRGGHVTSSFGGGSPGGFVHSAEEAKAPGSPQSVAVSAAGHPAVNSTQGESLEHRQFPAEEYVARPPLLNAFSARSFALDRRTPIMEELLVQLLSTAPRMRVLVIDCQERTPLTPLLKEVLTQQCRSIEICDIYNSEGDVHSIVGEVLPQARRLTELSIFGMLGWTDQEMIQLCACVFSVHPSRLSFINVCFDSAILIKGAELAEASLQTLLLRNAAVTAFSSVRHIRFMPKGIFFQGRPLDILAELNQLCEFFPNCHMSLEGIVVFEGPQQPHPTRGSSTVSTVYDDEALLDAMFEPSESTPGGLVDAPLLIFHVRRLAACDFIANGLSEDTCCQFSSTQRIVVRQYEELLGLHAPVLPSIGVVAPLAWLGSNAGAAFGKRVQAVVDRLEDFVIVLPIDFSSALEIDCADYVGILRESQSKIRGIEIREVSAGTPDLTTPSMMELMISNVFPGKPEALRIVRITSRAPPDIHQHFIAVVVELARHNPGLRVVEISFAAVRMEAETHPSTRRFSMGLEVLRAALAKEGFSYRGITAVRRNVLLFLREPGAQRRTNFKNL</sequence>
<dbReference type="VEuPathDB" id="ToxoDB:BESB_062150"/>
<dbReference type="RefSeq" id="XP_029219337.1">
    <property type="nucleotide sequence ID" value="XM_029364629.1"/>
</dbReference>
<feature type="region of interest" description="Disordered" evidence="1">
    <location>
        <begin position="143"/>
        <end position="164"/>
    </location>
</feature>
<organism evidence="2 3">
    <name type="scientific">Besnoitia besnoiti</name>
    <name type="common">Apicomplexan protozoan</name>
    <dbReference type="NCBI Taxonomy" id="94643"/>
    <lineage>
        <taxon>Eukaryota</taxon>
        <taxon>Sar</taxon>
        <taxon>Alveolata</taxon>
        <taxon>Apicomplexa</taxon>
        <taxon>Conoidasida</taxon>
        <taxon>Coccidia</taxon>
        <taxon>Eucoccidiorida</taxon>
        <taxon>Eimeriorina</taxon>
        <taxon>Sarcocystidae</taxon>
        <taxon>Besnoitia</taxon>
    </lineage>
</organism>
<gene>
    <name evidence="2" type="ORF">BESB_062150</name>
</gene>
<evidence type="ECO:0000256" key="1">
    <source>
        <dbReference type="SAM" id="MobiDB-lite"/>
    </source>
</evidence>
<accession>A0A2A9MA30</accession>
<dbReference type="GeneID" id="40311143"/>